<dbReference type="RefSeq" id="WP_086632580.1">
    <property type="nucleotide sequence ID" value="NZ_JOPB01000011.1"/>
</dbReference>
<dbReference type="Proteomes" id="UP000194946">
    <property type="component" value="Unassembled WGS sequence"/>
</dbReference>
<name>A0A251ZTB8_9PROT</name>
<comment type="caution">
    <text evidence="1">The sequence shown here is derived from an EMBL/GenBank/DDBJ whole genome shotgun (WGS) entry which is preliminary data.</text>
</comment>
<dbReference type="EMBL" id="JOPB01000011">
    <property type="protein sequence ID" value="OUI77896.1"/>
    <property type="molecule type" value="Genomic_DNA"/>
</dbReference>
<evidence type="ECO:0000313" key="1">
    <source>
        <dbReference type="EMBL" id="OUI77896.1"/>
    </source>
</evidence>
<protein>
    <recommendedName>
        <fullName evidence="3">Sel1 repeat protein</fullName>
    </recommendedName>
</protein>
<organism evidence="1 2">
    <name type="scientific">Commensalibacter intestini</name>
    <dbReference type="NCBI Taxonomy" id="479936"/>
    <lineage>
        <taxon>Bacteria</taxon>
        <taxon>Pseudomonadati</taxon>
        <taxon>Pseudomonadota</taxon>
        <taxon>Alphaproteobacteria</taxon>
        <taxon>Acetobacterales</taxon>
        <taxon>Acetobacteraceae</taxon>
    </lineage>
</organism>
<reference evidence="2" key="1">
    <citation type="submission" date="2014-06" db="EMBL/GenBank/DDBJ databases">
        <authorList>
            <person name="Winans N.J."/>
            <person name="Newell P.D."/>
            <person name="Douglas A.E."/>
        </authorList>
    </citation>
    <scope>NUCLEOTIDE SEQUENCE [LARGE SCALE GENOMIC DNA]</scope>
    <source>
        <strain evidence="2">DmL_052</strain>
    </source>
</reference>
<dbReference type="PANTHER" id="PTHR11102:SF160">
    <property type="entry name" value="ERAD-ASSOCIATED E3 UBIQUITIN-PROTEIN LIGASE COMPONENT HRD3"/>
    <property type="match status" value="1"/>
</dbReference>
<dbReference type="InterPro" id="IPR050767">
    <property type="entry name" value="Sel1_AlgK"/>
</dbReference>
<evidence type="ECO:0000313" key="2">
    <source>
        <dbReference type="Proteomes" id="UP000194946"/>
    </source>
</evidence>
<dbReference type="InterPro" id="IPR011990">
    <property type="entry name" value="TPR-like_helical_dom_sf"/>
</dbReference>
<dbReference type="AlphaFoldDB" id="A0A251ZTB8"/>
<dbReference type="SMART" id="SM00671">
    <property type="entry name" value="SEL1"/>
    <property type="match status" value="4"/>
</dbReference>
<proteinExistence type="predicted"/>
<accession>A0A251ZTB8</accession>
<keyword evidence="2" id="KW-1185">Reference proteome</keyword>
<evidence type="ECO:0008006" key="3">
    <source>
        <dbReference type="Google" id="ProtNLM"/>
    </source>
</evidence>
<dbReference type="PANTHER" id="PTHR11102">
    <property type="entry name" value="SEL-1-LIKE PROTEIN"/>
    <property type="match status" value="1"/>
</dbReference>
<dbReference type="SUPFAM" id="SSF81901">
    <property type="entry name" value="HCP-like"/>
    <property type="match status" value="1"/>
</dbReference>
<dbReference type="Pfam" id="PF08238">
    <property type="entry name" value="Sel1"/>
    <property type="match status" value="4"/>
</dbReference>
<sequence>MFYANQSNVDDHEQKQEEWLLKAAHQGNIQARTALISFYQKKSDKIEDIYNENDKKQAIEANKKLEKWLIEDANQGDVTAEYELALYYMNNYDVSVHNKAVEWLEKAANQGLTEAQVRLGKWYLEGANGVNKNYNKAKAIFQNLADKGNVDGLYYLGLCYRLGYGVVKDESKAIELNKLAADKGNIMSAAYLSIVYLTGIDHIVFQDREEFKSYYNQVCSSGLMECLKLQTSIVDACSKMYPNSEYMSPDFDIDPDCLAVMARMMKMMNSFSR</sequence>
<gene>
    <name evidence="1" type="ORF">HK18_00635</name>
</gene>
<dbReference type="Gene3D" id="1.25.40.10">
    <property type="entry name" value="Tetratricopeptide repeat domain"/>
    <property type="match status" value="1"/>
</dbReference>
<dbReference type="InterPro" id="IPR006597">
    <property type="entry name" value="Sel1-like"/>
</dbReference>